<dbReference type="GeneID" id="68104804"/>
<keyword evidence="2" id="KW-1185">Reference proteome</keyword>
<dbReference type="Proteomes" id="UP000816034">
    <property type="component" value="Unassembled WGS sequence"/>
</dbReference>
<gene>
    <name evidence="1" type="ORF">C9374_012350</name>
</gene>
<evidence type="ECO:0000313" key="2">
    <source>
        <dbReference type="Proteomes" id="UP000816034"/>
    </source>
</evidence>
<reference evidence="1 2" key="1">
    <citation type="journal article" date="2018" name="BMC Genomics">
        <title>The genome of Naegleria lovaniensis, the basis for a comparative approach to unravel pathogenicity factors of the human pathogenic amoeba N. fowleri.</title>
        <authorList>
            <person name="Liechti N."/>
            <person name="Schurch N."/>
            <person name="Bruggmann R."/>
            <person name="Wittwer M."/>
        </authorList>
    </citation>
    <scope>NUCLEOTIDE SEQUENCE [LARGE SCALE GENOMIC DNA]</scope>
    <source>
        <strain evidence="1 2">ATCC 30569</strain>
    </source>
</reference>
<dbReference type="EMBL" id="PYSW02000058">
    <property type="protein sequence ID" value="KAG2373247.1"/>
    <property type="molecule type" value="Genomic_DNA"/>
</dbReference>
<evidence type="ECO:0000313" key="1">
    <source>
        <dbReference type="EMBL" id="KAG2373247.1"/>
    </source>
</evidence>
<proteinExistence type="predicted"/>
<organism evidence="1 2">
    <name type="scientific">Naegleria lovaniensis</name>
    <name type="common">Amoeba</name>
    <dbReference type="NCBI Taxonomy" id="51637"/>
    <lineage>
        <taxon>Eukaryota</taxon>
        <taxon>Discoba</taxon>
        <taxon>Heterolobosea</taxon>
        <taxon>Tetramitia</taxon>
        <taxon>Eutetramitia</taxon>
        <taxon>Vahlkampfiidae</taxon>
        <taxon>Naegleria</taxon>
    </lineage>
</organism>
<dbReference type="RefSeq" id="XP_044542421.1">
    <property type="nucleotide sequence ID" value="XM_044688107.1"/>
</dbReference>
<dbReference type="AlphaFoldDB" id="A0AA88G7Y4"/>
<comment type="caution">
    <text evidence="1">The sequence shown here is derived from an EMBL/GenBank/DDBJ whole genome shotgun (WGS) entry which is preliminary data.</text>
</comment>
<sequence length="238" mass="27985">MFCIDFNQDVVMCASDDLCWKVLDNDESLESEWQVIIDEVDFEHVLQKRAQDMCTIHETTSESNPFVTRMENNSYHPFSNKTEWDCFMLLKYHRLTKLQYEKVTEMLKDNNIPYLTYDQIQHCVKGLQTQQLSHSTDHVFYYNLESTIRYLLADPIIANQIHYGRNITDKEKGEQYATPGFKKLIEKSGSDILSVVFVLYFDEYRKYRTGSKNSGGFYLSLLNYSKSFLTGSRKPSLF</sequence>
<protein>
    <submittedName>
        <fullName evidence="1">Uncharacterized protein</fullName>
    </submittedName>
</protein>
<accession>A0AA88G7Y4</accession>
<name>A0AA88G7Y4_NAELO</name>